<dbReference type="AlphaFoldDB" id="A0A9D1D1X7"/>
<dbReference type="SUPFAM" id="SSF54001">
    <property type="entry name" value="Cysteine proteinases"/>
    <property type="match status" value="1"/>
</dbReference>
<evidence type="ECO:0000313" key="6">
    <source>
        <dbReference type="Proteomes" id="UP000886886"/>
    </source>
</evidence>
<keyword evidence="1" id="KW-0677">Repeat</keyword>
<dbReference type="Pfam" id="PF01473">
    <property type="entry name" value="Choline_bind_1"/>
    <property type="match status" value="2"/>
</dbReference>
<evidence type="ECO:0000313" key="5">
    <source>
        <dbReference type="EMBL" id="HIQ96229.1"/>
    </source>
</evidence>
<dbReference type="InterPro" id="IPR018337">
    <property type="entry name" value="Cell_wall/Cho-bd_repeat"/>
</dbReference>
<dbReference type="Pfam" id="PF19127">
    <property type="entry name" value="Choline_bind_3"/>
    <property type="match status" value="1"/>
</dbReference>
<dbReference type="EMBL" id="DVFT01000097">
    <property type="protein sequence ID" value="HIQ96229.1"/>
    <property type="molecule type" value="Genomic_DNA"/>
</dbReference>
<evidence type="ECO:0000256" key="1">
    <source>
        <dbReference type="ARBA" id="ARBA00022737"/>
    </source>
</evidence>
<feature type="repeat" description="Cell wall-binding" evidence="2">
    <location>
        <begin position="110"/>
        <end position="129"/>
    </location>
</feature>
<evidence type="ECO:0000259" key="4">
    <source>
        <dbReference type="Pfam" id="PF01841"/>
    </source>
</evidence>
<feature type="chain" id="PRO_5039457207" description="Transglutaminase-like domain-containing protein" evidence="3">
    <location>
        <begin position="26"/>
        <end position="336"/>
    </location>
</feature>
<dbReference type="Pfam" id="PF01841">
    <property type="entry name" value="Transglut_core"/>
    <property type="match status" value="1"/>
</dbReference>
<dbReference type="Gene3D" id="2.10.270.10">
    <property type="entry name" value="Cholin Binding"/>
    <property type="match status" value="3"/>
</dbReference>
<name>A0A9D1D1X7_9FIRM</name>
<dbReference type="SUPFAM" id="SSF69360">
    <property type="entry name" value="Cell wall binding repeat"/>
    <property type="match status" value="1"/>
</dbReference>
<evidence type="ECO:0000256" key="3">
    <source>
        <dbReference type="SAM" id="SignalP"/>
    </source>
</evidence>
<dbReference type="InterPro" id="IPR038765">
    <property type="entry name" value="Papain-like_cys_pep_sf"/>
</dbReference>
<feature type="domain" description="Transglutaminase-like" evidence="4">
    <location>
        <begin position="206"/>
        <end position="300"/>
    </location>
</feature>
<gene>
    <name evidence="5" type="ORF">IAB26_06675</name>
</gene>
<dbReference type="PROSITE" id="PS51170">
    <property type="entry name" value="CW"/>
    <property type="match status" value="1"/>
</dbReference>
<feature type="signal peptide" evidence="3">
    <location>
        <begin position="1"/>
        <end position="25"/>
    </location>
</feature>
<dbReference type="Proteomes" id="UP000886886">
    <property type="component" value="Unassembled WGS sequence"/>
</dbReference>
<evidence type="ECO:0000256" key="2">
    <source>
        <dbReference type="PROSITE-ProRule" id="PRU00591"/>
    </source>
</evidence>
<reference evidence="5" key="2">
    <citation type="journal article" date="2021" name="PeerJ">
        <title>Extensive microbial diversity within the chicken gut microbiome revealed by metagenomics and culture.</title>
        <authorList>
            <person name="Gilroy R."/>
            <person name="Ravi A."/>
            <person name="Getino M."/>
            <person name="Pursley I."/>
            <person name="Horton D.L."/>
            <person name="Alikhan N.F."/>
            <person name="Baker D."/>
            <person name="Gharbi K."/>
            <person name="Hall N."/>
            <person name="Watson M."/>
            <person name="Adriaenssens E.M."/>
            <person name="Foster-Nyarko E."/>
            <person name="Jarju S."/>
            <person name="Secka A."/>
            <person name="Antonio M."/>
            <person name="Oren A."/>
            <person name="Chaudhuri R.R."/>
            <person name="La Ragione R."/>
            <person name="Hildebrand F."/>
            <person name="Pallen M.J."/>
        </authorList>
    </citation>
    <scope>NUCLEOTIDE SEQUENCE</scope>
    <source>
        <strain evidence="5">ChiSjej3B21-11622</strain>
    </source>
</reference>
<dbReference type="InterPro" id="IPR002931">
    <property type="entry name" value="Transglutaminase-like"/>
</dbReference>
<accession>A0A9D1D1X7</accession>
<proteinExistence type="predicted"/>
<keyword evidence="3" id="KW-0732">Signal</keyword>
<organism evidence="5 6">
    <name type="scientific">Candidatus Limivivens merdigallinarum</name>
    <dbReference type="NCBI Taxonomy" id="2840859"/>
    <lineage>
        <taxon>Bacteria</taxon>
        <taxon>Bacillati</taxon>
        <taxon>Bacillota</taxon>
        <taxon>Clostridia</taxon>
        <taxon>Lachnospirales</taxon>
        <taxon>Lachnospiraceae</taxon>
        <taxon>Lachnospiraceae incertae sedis</taxon>
        <taxon>Candidatus Limivivens</taxon>
    </lineage>
</organism>
<protein>
    <recommendedName>
        <fullName evidence="4">Transglutaminase-like domain-containing protein</fullName>
    </recommendedName>
</protein>
<reference evidence="5" key="1">
    <citation type="submission" date="2020-10" db="EMBL/GenBank/DDBJ databases">
        <authorList>
            <person name="Gilroy R."/>
        </authorList>
    </citation>
    <scope>NUCLEOTIDE SEQUENCE</scope>
    <source>
        <strain evidence="5">ChiSjej3B21-11622</strain>
    </source>
</reference>
<comment type="caution">
    <text evidence="5">The sequence shown here is derived from an EMBL/GenBank/DDBJ whole genome shotgun (WGS) entry which is preliminary data.</text>
</comment>
<sequence length="336" mass="37883">MKKHWKKALFLFLALILLLSVPAAAKTVRKGWRTENGTTYYYKNGRAVKGIRTIGKKTYFFDKKGRLAKNRWVWSKGKKYRTNSKGQIRKNGFITVSGKKYLLNADGSVAKGFKKRGENWYYFTKDGSMATGLTKIGKNTYYFNKKGIRQTGEKKIGNTTYYFQNDGKLEAKKTVKKGKTTYYGNDGKKLTGSALEKRKTLERAEKIAAKITNASMSKAQKMRTCFDYVVKFPYVTRRTFGNFDGWVNVYANDIFQRGGGNCQSDACAFAFLAKALGCSNVYVCVDSDGTNPSGHSWAEVDGLVYDPLFAEAKGYSTNYGVPYGTYILHPILKVEI</sequence>